<dbReference type="Gene3D" id="1.10.3720.10">
    <property type="entry name" value="MetI-like"/>
    <property type="match status" value="1"/>
</dbReference>
<dbReference type="Proteomes" id="UP000615455">
    <property type="component" value="Unassembled WGS sequence"/>
</dbReference>
<feature type="transmembrane region" description="Helical" evidence="7">
    <location>
        <begin position="123"/>
        <end position="141"/>
    </location>
</feature>
<dbReference type="PANTHER" id="PTHR30151:SF0">
    <property type="entry name" value="ABC TRANSPORTER PERMEASE PROTEIN MJ0413-RELATED"/>
    <property type="match status" value="1"/>
</dbReference>
<name>A0ABQ1EWW5_9BACL</name>
<evidence type="ECO:0000259" key="8">
    <source>
        <dbReference type="PROSITE" id="PS50928"/>
    </source>
</evidence>
<organism evidence="9 10">
    <name type="scientific">Paenibacillus marchantiophytorum</name>
    <dbReference type="NCBI Taxonomy" id="1619310"/>
    <lineage>
        <taxon>Bacteria</taxon>
        <taxon>Bacillati</taxon>
        <taxon>Bacillota</taxon>
        <taxon>Bacilli</taxon>
        <taxon>Bacillales</taxon>
        <taxon>Paenibacillaceae</taxon>
        <taxon>Paenibacillus</taxon>
    </lineage>
</organism>
<feature type="domain" description="ABC transmembrane type-1" evidence="8">
    <location>
        <begin position="59"/>
        <end position="239"/>
    </location>
</feature>
<evidence type="ECO:0000256" key="6">
    <source>
        <dbReference type="ARBA" id="ARBA00023136"/>
    </source>
</evidence>
<keyword evidence="4 7" id="KW-0812">Transmembrane</keyword>
<evidence type="ECO:0000256" key="4">
    <source>
        <dbReference type="ARBA" id="ARBA00022692"/>
    </source>
</evidence>
<evidence type="ECO:0000313" key="10">
    <source>
        <dbReference type="Proteomes" id="UP000615455"/>
    </source>
</evidence>
<dbReference type="RefSeq" id="WP_189014626.1">
    <property type="nucleotide sequence ID" value="NZ_BMHE01000023.1"/>
</dbReference>
<comment type="similarity">
    <text evidence="7">Belongs to the binding-protein-dependent transport system permease family.</text>
</comment>
<dbReference type="SUPFAM" id="SSF161098">
    <property type="entry name" value="MetI-like"/>
    <property type="match status" value="1"/>
</dbReference>
<feature type="transmembrane region" description="Helical" evidence="7">
    <location>
        <begin position="97"/>
        <end position="117"/>
    </location>
</feature>
<sequence>MQVFTTASNKWSHYLIYPMLLLLWEGIARLYPPVILPGPIETLHALAALVTKGGFWQPVVHSFLRFAAGFGLSLVLGGGLGIGAGRNETVFKLVRPAITLLQAVPPVSWMLLAILWLGVQGGAQILVVTIALLPVFFFNSIQGIRQVPRDLLEMAAVFGISRMKRLRDIVWPAIAPFWSAALTVSIGMGWKTVVMSELISGQTGIGAAMNTARIYVKTEDVMAWTLVVAFLGIVLEALARKYTVNKRGRLADAIQASHRQIRESSDHF</sequence>
<keyword evidence="6 7" id="KW-0472">Membrane</keyword>
<dbReference type="EMBL" id="BMHE01000023">
    <property type="protein sequence ID" value="GFZ91056.1"/>
    <property type="molecule type" value="Genomic_DNA"/>
</dbReference>
<keyword evidence="10" id="KW-1185">Reference proteome</keyword>
<feature type="transmembrane region" description="Helical" evidence="7">
    <location>
        <begin position="169"/>
        <end position="190"/>
    </location>
</feature>
<dbReference type="InterPro" id="IPR000515">
    <property type="entry name" value="MetI-like"/>
</dbReference>
<evidence type="ECO:0000256" key="1">
    <source>
        <dbReference type="ARBA" id="ARBA00004651"/>
    </source>
</evidence>
<feature type="transmembrane region" description="Helical" evidence="7">
    <location>
        <begin position="63"/>
        <end position="85"/>
    </location>
</feature>
<evidence type="ECO:0000313" key="9">
    <source>
        <dbReference type="EMBL" id="GFZ91056.1"/>
    </source>
</evidence>
<dbReference type="CDD" id="cd06261">
    <property type="entry name" value="TM_PBP2"/>
    <property type="match status" value="1"/>
</dbReference>
<feature type="transmembrane region" description="Helical" evidence="7">
    <location>
        <begin position="221"/>
        <end position="239"/>
    </location>
</feature>
<evidence type="ECO:0000256" key="2">
    <source>
        <dbReference type="ARBA" id="ARBA00022448"/>
    </source>
</evidence>
<reference evidence="10" key="1">
    <citation type="journal article" date="2019" name="Int. J. Syst. Evol. Microbiol.">
        <title>The Global Catalogue of Microorganisms (GCM) 10K type strain sequencing project: providing services to taxonomists for standard genome sequencing and annotation.</title>
        <authorList>
            <consortium name="The Broad Institute Genomics Platform"/>
            <consortium name="The Broad Institute Genome Sequencing Center for Infectious Disease"/>
            <person name="Wu L."/>
            <person name="Ma J."/>
        </authorList>
    </citation>
    <scope>NUCLEOTIDE SEQUENCE [LARGE SCALE GENOMIC DNA]</scope>
    <source>
        <strain evidence="10">CGMCC 1.15043</strain>
    </source>
</reference>
<feature type="transmembrane region" description="Helical" evidence="7">
    <location>
        <begin position="12"/>
        <end position="31"/>
    </location>
</feature>
<accession>A0ABQ1EWW5</accession>
<dbReference type="Pfam" id="PF00528">
    <property type="entry name" value="BPD_transp_1"/>
    <property type="match status" value="1"/>
</dbReference>
<keyword evidence="2 7" id="KW-0813">Transport</keyword>
<keyword evidence="3" id="KW-1003">Cell membrane</keyword>
<keyword evidence="5 7" id="KW-1133">Transmembrane helix</keyword>
<evidence type="ECO:0000256" key="5">
    <source>
        <dbReference type="ARBA" id="ARBA00022989"/>
    </source>
</evidence>
<dbReference type="InterPro" id="IPR035906">
    <property type="entry name" value="MetI-like_sf"/>
</dbReference>
<evidence type="ECO:0000256" key="3">
    <source>
        <dbReference type="ARBA" id="ARBA00022475"/>
    </source>
</evidence>
<dbReference type="PROSITE" id="PS50928">
    <property type="entry name" value="ABC_TM1"/>
    <property type="match status" value="1"/>
</dbReference>
<gene>
    <name evidence="9" type="ORF">GCM10008018_41700</name>
</gene>
<comment type="subcellular location">
    <subcellularLocation>
        <location evidence="1 7">Cell membrane</location>
        <topology evidence="1 7">Multi-pass membrane protein</topology>
    </subcellularLocation>
</comment>
<protein>
    <submittedName>
        <fullName evidence="9">ABC transporter permease</fullName>
    </submittedName>
</protein>
<proteinExistence type="inferred from homology"/>
<evidence type="ECO:0000256" key="7">
    <source>
        <dbReference type="RuleBase" id="RU363032"/>
    </source>
</evidence>
<comment type="caution">
    <text evidence="9">The sequence shown here is derived from an EMBL/GenBank/DDBJ whole genome shotgun (WGS) entry which is preliminary data.</text>
</comment>
<dbReference type="PANTHER" id="PTHR30151">
    <property type="entry name" value="ALKANE SULFONATE ABC TRANSPORTER-RELATED, MEMBRANE SUBUNIT"/>
    <property type="match status" value="1"/>
</dbReference>